<dbReference type="AlphaFoldDB" id="A0A1H4IXT0"/>
<dbReference type="PANTHER" id="PTHR30537:SF5">
    <property type="entry name" value="HTH-TYPE TRANSCRIPTIONAL ACTIVATOR TTDR-RELATED"/>
    <property type="match status" value="1"/>
</dbReference>
<dbReference type="Gene3D" id="3.40.190.290">
    <property type="match status" value="1"/>
</dbReference>
<evidence type="ECO:0000256" key="1">
    <source>
        <dbReference type="ARBA" id="ARBA00009437"/>
    </source>
</evidence>
<dbReference type="GO" id="GO:0003700">
    <property type="term" value="F:DNA-binding transcription factor activity"/>
    <property type="evidence" value="ECO:0007669"/>
    <property type="project" value="InterPro"/>
</dbReference>
<dbReference type="Proteomes" id="UP000199064">
    <property type="component" value="Unassembled WGS sequence"/>
</dbReference>
<dbReference type="InterPro" id="IPR036388">
    <property type="entry name" value="WH-like_DNA-bd_sf"/>
</dbReference>
<keyword evidence="3 6" id="KW-0238">DNA-binding</keyword>
<dbReference type="Pfam" id="PF03466">
    <property type="entry name" value="LysR_substrate"/>
    <property type="match status" value="1"/>
</dbReference>
<evidence type="ECO:0000313" key="7">
    <source>
        <dbReference type="Proteomes" id="UP000199064"/>
    </source>
</evidence>
<evidence type="ECO:0000256" key="3">
    <source>
        <dbReference type="ARBA" id="ARBA00023125"/>
    </source>
</evidence>
<dbReference type="SUPFAM" id="SSF53850">
    <property type="entry name" value="Periplasmic binding protein-like II"/>
    <property type="match status" value="1"/>
</dbReference>
<dbReference type="InterPro" id="IPR000847">
    <property type="entry name" value="LysR_HTH_N"/>
</dbReference>
<dbReference type="EMBL" id="FNSL01000001">
    <property type="protein sequence ID" value="SEB38859.1"/>
    <property type="molecule type" value="Genomic_DNA"/>
</dbReference>
<dbReference type="InterPro" id="IPR058163">
    <property type="entry name" value="LysR-type_TF_proteobact-type"/>
</dbReference>
<dbReference type="FunFam" id="3.40.190.290:FF:000001">
    <property type="entry name" value="Transcriptional regulator, LysR family"/>
    <property type="match status" value="1"/>
</dbReference>
<dbReference type="PROSITE" id="PS50931">
    <property type="entry name" value="HTH_LYSR"/>
    <property type="match status" value="1"/>
</dbReference>
<dbReference type="SUPFAM" id="SSF46785">
    <property type="entry name" value="Winged helix' DNA-binding domain"/>
    <property type="match status" value="1"/>
</dbReference>
<protein>
    <submittedName>
        <fullName evidence="6">DNA-binding transcriptional regulator, LysR family</fullName>
    </submittedName>
</protein>
<keyword evidence="7" id="KW-1185">Reference proteome</keyword>
<keyword evidence="2" id="KW-0805">Transcription regulation</keyword>
<sequence>MDRLTALTVFRTVVELGSFAEAARRLRLSPAAVSKNIRELEAHLAVRLINRTTRRMSLTEAGALYHKRIAGILDDLEEADATLRPLQQEPRGLLRVSAPMAASLVALSASIPRFLERYPEITLDLRLDDRRVNIVEDGFDLVIRGSDRLENSSLIARTLLILDHVLCCAPAYLESNAPPAAPEELRRHECVQFTLSGHADEWTFHKAGRSVSVPVNGRYKVTSSLAVRDALRAGFGVSLIPRLYVQDDLASGHLVPLLADWTPMDTTLYAIYPSARHVQAKVRAFLDFLVETLPARAV</sequence>
<feature type="domain" description="HTH lysR-type" evidence="5">
    <location>
        <begin position="1"/>
        <end position="59"/>
    </location>
</feature>
<organism evidence="6 7">
    <name type="scientific">Nitratireductor aquibiodomus</name>
    <dbReference type="NCBI Taxonomy" id="204799"/>
    <lineage>
        <taxon>Bacteria</taxon>
        <taxon>Pseudomonadati</taxon>
        <taxon>Pseudomonadota</taxon>
        <taxon>Alphaproteobacteria</taxon>
        <taxon>Hyphomicrobiales</taxon>
        <taxon>Phyllobacteriaceae</taxon>
        <taxon>Nitratireductor</taxon>
    </lineage>
</organism>
<reference evidence="7" key="1">
    <citation type="submission" date="2016-10" db="EMBL/GenBank/DDBJ databases">
        <authorList>
            <person name="Varghese N."/>
            <person name="Submissions S."/>
        </authorList>
    </citation>
    <scope>NUCLEOTIDE SEQUENCE [LARGE SCALE GENOMIC DNA]</scope>
    <source>
        <strain evidence="7">ES.061</strain>
    </source>
</reference>
<evidence type="ECO:0000256" key="2">
    <source>
        <dbReference type="ARBA" id="ARBA00023015"/>
    </source>
</evidence>
<dbReference type="InterPro" id="IPR036390">
    <property type="entry name" value="WH_DNA-bd_sf"/>
</dbReference>
<dbReference type="PANTHER" id="PTHR30537">
    <property type="entry name" value="HTH-TYPE TRANSCRIPTIONAL REGULATOR"/>
    <property type="match status" value="1"/>
</dbReference>
<accession>A0A1H4IXT0</accession>
<evidence type="ECO:0000259" key="5">
    <source>
        <dbReference type="PROSITE" id="PS50931"/>
    </source>
</evidence>
<evidence type="ECO:0000256" key="4">
    <source>
        <dbReference type="ARBA" id="ARBA00023163"/>
    </source>
</evidence>
<comment type="similarity">
    <text evidence="1">Belongs to the LysR transcriptional regulatory family.</text>
</comment>
<dbReference type="FunFam" id="1.10.10.10:FF:000001">
    <property type="entry name" value="LysR family transcriptional regulator"/>
    <property type="match status" value="1"/>
</dbReference>
<dbReference type="GO" id="GO:0006351">
    <property type="term" value="P:DNA-templated transcription"/>
    <property type="evidence" value="ECO:0007669"/>
    <property type="project" value="TreeGrafter"/>
</dbReference>
<name>A0A1H4IXT0_9HYPH</name>
<dbReference type="Gene3D" id="1.10.10.10">
    <property type="entry name" value="Winged helix-like DNA-binding domain superfamily/Winged helix DNA-binding domain"/>
    <property type="match status" value="1"/>
</dbReference>
<dbReference type="Pfam" id="PF00126">
    <property type="entry name" value="HTH_1"/>
    <property type="match status" value="1"/>
</dbReference>
<dbReference type="RefSeq" id="WP_090326772.1">
    <property type="nucleotide sequence ID" value="NZ_FNSL01000001.1"/>
</dbReference>
<proteinExistence type="inferred from homology"/>
<dbReference type="InterPro" id="IPR005119">
    <property type="entry name" value="LysR_subst-bd"/>
</dbReference>
<dbReference type="GO" id="GO:0043565">
    <property type="term" value="F:sequence-specific DNA binding"/>
    <property type="evidence" value="ECO:0007669"/>
    <property type="project" value="TreeGrafter"/>
</dbReference>
<evidence type="ECO:0000313" key="6">
    <source>
        <dbReference type="EMBL" id="SEB38859.1"/>
    </source>
</evidence>
<keyword evidence="4" id="KW-0804">Transcription</keyword>
<dbReference type="CDD" id="cd08422">
    <property type="entry name" value="PBP2_CrgA_like"/>
    <property type="match status" value="1"/>
</dbReference>
<gene>
    <name evidence="6" type="ORF">SAMN05216452_0745</name>
</gene>